<dbReference type="RefSeq" id="WP_147447823.1">
    <property type="nucleotide sequence ID" value="NZ_RBIL01000001.1"/>
</dbReference>
<dbReference type="OrthoDB" id="3252095at2"/>
<name>A0A660LFA4_9ACTN</name>
<evidence type="ECO:0008006" key="3">
    <source>
        <dbReference type="Google" id="ProtNLM"/>
    </source>
</evidence>
<keyword evidence="2" id="KW-1185">Reference proteome</keyword>
<organism evidence="1 2">
    <name type="scientific">Solirubrobacter pauli</name>
    <dbReference type="NCBI Taxonomy" id="166793"/>
    <lineage>
        <taxon>Bacteria</taxon>
        <taxon>Bacillati</taxon>
        <taxon>Actinomycetota</taxon>
        <taxon>Thermoleophilia</taxon>
        <taxon>Solirubrobacterales</taxon>
        <taxon>Solirubrobacteraceae</taxon>
        <taxon>Solirubrobacter</taxon>
    </lineage>
</organism>
<dbReference type="EMBL" id="RBIL01000001">
    <property type="protein sequence ID" value="RKQ93249.1"/>
    <property type="molecule type" value="Genomic_DNA"/>
</dbReference>
<sequence>MTVVPVDGPASLRIELEVGKLDVVATDRPDVTITASPSNPGRSGDRAAADAVRVDRVGDEIVVRGPQKRRLLGPGKDAVDLVVELPETSAVTALVRYGSARLAGRFGAVSVELPFGQLSLDTAERLELKGGHGDYRVTTVTGDADVRFKWGSTRVGHVGGRLQLSGDGPIMVDRTDGPADLKTSTGPLELGTAGAGATIRSAYGPVRVRDALRGVIRIDGAYGNVDVGVRAGTAVWLDATSQHGVVRTDLAADSGPGTGEETLELHVRTGYGSIAVHRSST</sequence>
<comment type="caution">
    <text evidence="1">The sequence shown here is derived from an EMBL/GenBank/DDBJ whole genome shotgun (WGS) entry which is preliminary data.</text>
</comment>
<protein>
    <recommendedName>
        <fullName evidence="3">Adhesin</fullName>
    </recommendedName>
</protein>
<evidence type="ECO:0000313" key="1">
    <source>
        <dbReference type="EMBL" id="RKQ93249.1"/>
    </source>
</evidence>
<dbReference type="AlphaFoldDB" id="A0A660LFA4"/>
<evidence type="ECO:0000313" key="2">
    <source>
        <dbReference type="Proteomes" id="UP000278962"/>
    </source>
</evidence>
<gene>
    <name evidence="1" type="ORF">C8N24_3110</name>
</gene>
<accession>A0A660LFA4</accession>
<dbReference type="Proteomes" id="UP000278962">
    <property type="component" value="Unassembled WGS sequence"/>
</dbReference>
<proteinExistence type="predicted"/>
<reference evidence="1 2" key="1">
    <citation type="submission" date="2018-10" db="EMBL/GenBank/DDBJ databases">
        <title>Genomic Encyclopedia of Archaeal and Bacterial Type Strains, Phase II (KMG-II): from individual species to whole genera.</title>
        <authorList>
            <person name="Goeker M."/>
        </authorList>
    </citation>
    <scope>NUCLEOTIDE SEQUENCE [LARGE SCALE GENOMIC DNA]</scope>
    <source>
        <strain evidence="1 2">DSM 14954</strain>
    </source>
</reference>